<dbReference type="InterPro" id="IPR058653">
    <property type="entry name" value="NfeD2_TM"/>
</dbReference>
<keyword evidence="1" id="KW-1133">Transmembrane helix</keyword>
<sequence>MTAFFWGCLIFGLLFALLTVVVGDLISDLFDGMFEFLSMDGPQYIQPMVVVGFITTLGGSGILLHDYTSLPQFLSLTAAILIGLIISILVYFLYVKPMNKAESSTGFSYDELKGKAAEVTIAIPAQGYGEIMLVVGGSNTTQIAQGIEKEAIPGGEKVVIVDVEDHTALVTKFNEEEFDD</sequence>
<evidence type="ECO:0000313" key="3">
    <source>
        <dbReference type="EMBL" id="UOQ42932.1"/>
    </source>
</evidence>
<dbReference type="EMBL" id="CP095073">
    <property type="protein sequence ID" value="UOQ42932.1"/>
    <property type="molecule type" value="Genomic_DNA"/>
</dbReference>
<gene>
    <name evidence="3" type="ORF">MUN89_13310</name>
</gene>
<protein>
    <submittedName>
        <fullName evidence="3">Protease</fullName>
    </submittedName>
</protein>
<dbReference type="InterPro" id="IPR012340">
    <property type="entry name" value="NA-bd_OB-fold"/>
</dbReference>
<dbReference type="GO" id="GO:0008233">
    <property type="term" value="F:peptidase activity"/>
    <property type="evidence" value="ECO:0007669"/>
    <property type="project" value="UniProtKB-KW"/>
</dbReference>
<dbReference type="Gene3D" id="2.40.50.140">
    <property type="entry name" value="Nucleic acid-binding proteins"/>
    <property type="match status" value="1"/>
</dbReference>
<dbReference type="Proteomes" id="UP000831787">
    <property type="component" value="Chromosome"/>
</dbReference>
<evidence type="ECO:0000256" key="1">
    <source>
        <dbReference type="SAM" id="Phobius"/>
    </source>
</evidence>
<reference evidence="3 4" key="1">
    <citation type="submission" date="2022-04" db="EMBL/GenBank/DDBJ databases">
        <title>Halobacillus sp. isolated from saltern.</title>
        <authorList>
            <person name="Won M."/>
            <person name="Lee C.-M."/>
            <person name="Woen H.-Y."/>
            <person name="Kwon S.-W."/>
        </authorList>
    </citation>
    <scope>NUCLEOTIDE SEQUENCE [LARGE SCALE GENOMIC DNA]</scope>
    <source>
        <strain evidence="3 4">SSBR10-3</strain>
    </source>
</reference>
<feature type="transmembrane region" description="Helical" evidence="1">
    <location>
        <begin position="73"/>
        <end position="94"/>
    </location>
</feature>
<accession>A0ABY4EHH9</accession>
<organism evidence="3 4">
    <name type="scientific">Halobacillus salinarum</name>
    <dbReference type="NCBI Taxonomy" id="2932257"/>
    <lineage>
        <taxon>Bacteria</taxon>
        <taxon>Bacillati</taxon>
        <taxon>Bacillota</taxon>
        <taxon>Bacilli</taxon>
        <taxon>Bacillales</taxon>
        <taxon>Bacillaceae</taxon>
        <taxon>Halobacillus</taxon>
    </lineage>
</organism>
<dbReference type="GO" id="GO:0006508">
    <property type="term" value="P:proteolysis"/>
    <property type="evidence" value="ECO:0007669"/>
    <property type="project" value="UniProtKB-KW"/>
</dbReference>
<feature type="transmembrane region" description="Helical" evidence="1">
    <location>
        <begin position="47"/>
        <end position="64"/>
    </location>
</feature>
<keyword evidence="1" id="KW-0472">Membrane</keyword>
<name>A0ABY4EHH9_9BACI</name>
<keyword evidence="1" id="KW-0812">Transmembrane</keyword>
<keyword evidence="3" id="KW-0378">Hydrolase</keyword>
<proteinExistence type="predicted"/>
<evidence type="ECO:0000313" key="4">
    <source>
        <dbReference type="Proteomes" id="UP000831787"/>
    </source>
</evidence>
<keyword evidence="3" id="KW-0645">Protease</keyword>
<feature type="domain" description="Membrane protein NfeD2 N-terminal transmembrane" evidence="2">
    <location>
        <begin position="2"/>
        <end position="103"/>
    </location>
</feature>
<keyword evidence="4" id="KW-1185">Reference proteome</keyword>
<evidence type="ECO:0000259" key="2">
    <source>
        <dbReference type="Pfam" id="PF25842"/>
    </source>
</evidence>
<dbReference type="RefSeq" id="WP_244708292.1">
    <property type="nucleotide sequence ID" value="NZ_CP095073.1"/>
</dbReference>
<dbReference type="Pfam" id="PF25842">
    <property type="entry name" value="NfeD_TM"/>
    <property type="match status" value="1"/>
</dbReference>